<reference evidence="3" key="1">
    <citation type="journal article" date="2004" name="Appl. Environ. Microbiol.">
        <title>Long-chain N-acyltyrosine synthases from environmental DNA.</title>
        <authorList>
            <person name="Brady S.F."/>
            <person name="Chao C.J."/>
            <person name="Clardy J."/>
        </authorList>
    </citation>
    <scope>NUCLEOTIDE SEQUENCE</scope>
</reference>
<dbReference type="GO" id="GO:0008610">
    <property type="term" value="P:lipid biosynthetic process"/>
    <property type="evidence" value="ECO:0007669"/>
    <property type="project" value="UniProtKB-ARBA"/>
</dbReference>
<feature type="transmembrane region" description="Helical" evidence="1">
    <location>
        <begin position="143"/>
        <end position="167"/>
    </location>
</feature>
<dbReference type="GO" id="GO:0016020">
    <property type="term" value="C:membrane"/>
    <property type="evidence" value="ECO:0007669"/>
    <property type="project" value="TreeGrafter"/>
</dbReference>
<feature type="transmembrane region" description="Helical" evidence="1">
    <location>
        <begin position="91"/>
        <end position="109"/>
    </location>
</feature>
<dbReference type="InterPro" id="IPR012171">
    <property type="entry name" value="Fatty_acid_desaturase"/>
</dbReference>
<keyword evidence="1" id="KW-0812">Transmembrane</keyword>
<sequence>MMAPESFDSFADVRRTVEDLFRVRPGLYWLDFSLCMGMGWGSLYLSLQTPWHSWLVRLAWTLLSTLSFFRGILFIHEMAHIRTEDLPAFRWAWNAFCGFFFFLPDYTYIAHTYHHRPATFSTREDPEYVSVAYQKPLEILSPFLVFPMLPLLMAIRFLIVGPISLLVQGSFRDGLLRYASTLKMNPRFEWREISDRHRRLSVWQDLLCFLWWCAFIVVLGRMGGVSIFLQIYLVMYGVAVVNHVRSLASHRYENAAGERLSFEAQILDSITITDFSPLAVLFMPIGLRYHSVHHMFPSLPYHSLRRAHERLIGSLPEDHVYRKTLFPSFSAALSHLFQRVISHRISSN</sequence>
<feature type="transmembrane region" description="Helical" evidence="1">
    <location>
        <begin position="27"/>
        <end position="47"/>
    </location>
</feature>
<dbReference type="EMBL" id="JF429416">
    <property type="protein sequence ID" value="AEQ20578.1"/>
    <property type="molecule type" value="Genomic_DNA"/>
</dbReference>
<accession>G4WVX6</accession>
<protein>
    <submittedName>
        <fullName evidence="3">Fatty acid desaturase</fullName>
    </submittedName>
</protein>
<dbReference type="AlphaFoldDB" id="G4WVX6"/>
<evidence type="ECO:0000259" key="2">
    <source>
        <dbReference type="Pfam" id="PF00487"/>
    </source>
</evidence>
<evidence type="ECO:0000256" key="1">
    <source>
        <dbReference type="SAM" id="Phobius"/>
    </source>
</evidence>
<keyword evidence="1" id="KW-1133">Transmembrane helix</keyword>
<dbReference type="Pfam" id="PF00487">
    <property type="entry name" value="FA_desaturase"/>
    <property type="match status" value="1"/>
</dbReference>
<name>G4WVX6_9BACT</name>
<organism evidence="3">
    <name type="scientific">uncultured bacterium CSLF42</name>
    <dbReference type="NCBI Taxonomy" id="1091574"/>
    <lineage>
        <taxon>Bacteria</taxon>
        <taxon>environmental samples</taxon>
    </lineage>
</organism>
<dbReference type="PANTHER" id="PTHR19353:SF19">
    <property type="entry name" value="DELTA(5) FATTY ACID DESATURASE C-RELATED"/>
    <property type="match status" value="1"/>
</dbReference>
<dbReference type="GO" id="GO:0016717">
    <property type="term" value="F:oxidoreductase activity, acting on paired donors, with oxidation of a pair of donors resulting in the reduction of molecular oxygen to two molecules of water"/>
    <property type="evidence" value="ECO:0007669"/>
    <property type="project" value="TreeGrafter"/>
</dbReference>
<reference evidence="3" key="2">
    <citation type="journal article" date="2011" name="J. Bacteriol.">
        <title>Long-chain N-acyl amino acid synthases are linked to the putative PEP-CTERM/exosortase protein-sorting system in Gram-negative bacteria.</title>
        <authorList>
            <person name="Craig J.W."/>
            <person name="Cherry M.A."/>
            <person name="Brady S.F."/>
        </authorList>
    </citation>
    <scope>NUCLEOTIDE SEQUENCE</scope>
</reference>
<feature type="domain" description="Fatty acid desaturase" evidence="2">
    <location>
        <begin position="53"/>
        <end position="321"/>
    </location>
</feature>
<keyword evidence="1" id="KW-0472">Membrane</keyword>
<proteinExistence type="predicted"/>
<feature type="transmembrane region" description="Helical" evidence="1">
    <location>
        <begin position="200"/>
        <end position="219"/>
    </location>
</feature>
<dbReference type="InterPro" id="IPR005804">
    <property type="entry name" value="FA_desaturase_dom"/>
</dbReference>
<dbReference type="PANTHER" id="PTHR19353">
    <property type="entry name" value="FATTY ACID DESATURASE 2"/>
    <property type="match status" value="1"/>
</dbReference>
<feature type="transmembrane region" description="Helical" evidence="1">
    <location>
        <begin position="59"/>
        <end position="79"/>
    </location>
</feature>
<evidence type="ECO:0000313" key="3">
    <source>
        <dbReference type="EMBL" id="AEQ20578.1"/>
    </source>
</evidence>